<keyword evidence="3" id="KW-1185">Reference proteome</keyword>
<sequence length="152" mass="16704">MTGERLTQSPQEPTGAAGHSQADRPLQEVTRAFPYNSNLYKAAVHELHHTTLRDSFKFHINCLSNPELGLGWDTGAELALVCGRLDHHTSADKQMLHIWHAVKGDVDFPLYPAHGLPSGENIHVVLELYYLSDSENASSSLDLISSSCLAQS</sequence>
<evidence type="ECO:0000313" key="2">
    <source>
        <dbReference type="EMBL" id="TNN59957.1"/>
    </source>
</evidence>
<evidence type="ECO:0000313" key="3">
    <source>
        <dbReference type="Proteomes" id="UP000314294"/>
    </source>
</evidence>
<feature type="compositionally biased region" description="Polar residues" evidence="1">
    <location>
        <begin position="1"/>
        <end position="12"/>
    </location>
</feature>
<reference evidence="2 3" key="1">
    <citation type="submission" date="2019-03" db="EMBL/GenBank/DDBJ databases">
        <title>First draft genome of Liparis tanakae, snailfish: a comprehensive survey of snailfish specific genes.</title>
        <authorList>
            <person name="Kim W."/>
            <person name="Song I."/>
            <person name="Jeong J.-H."/>
            <person name="Kim D."/>
            <person name="Kim S."/>
            <person name="Ryu S."/>
            <person name="Song J.Y."/>
            <person name="Lee S.K."/>
        </authorList>
    </citation>
    <scope>NUCLEOTIDE SEQUENCE [LARGE SCALE GENOMIC DNA]</scope>
    <source>
        <tissue evidence="2">Muscle</tissue>
    </source>
</reference>
<feature type="region of interest" description="Disordered" evidence="1">
    <location>
        <begin position="1"/>
        <end position="25"/>
    </location>
</feature>
<comment type="caution">
    <text evidence="2">The sequence shown here is derived from an EMBL/GenBank/DDBJ whole genome shotgun (WGS) entry which is preliminary data.</text>
</comment>
<protein>
    <submittedName>
        <fullName evidence="2">Uncharacterized protein</fullName>
    </submittedName>
</protein>
<accession>A0A4Z2H241</accession>
<dbReference type="EMBL" id="SRLO01000343">
    <property type="protein sequence ID" value="TNN59957.1"/>
    <property type="molecule type" value="Genomic_DNA"/>
</dbReference>
<name>A0A4Z2H241_9TELE</name>
<dbReference type="AlphaFoldDB" id="A0A4Z2H241"/>
<evidence type="ECO:0000256" key="1">
    <source>
        <dbReference type="SAM" id="MobiDB-lite"/>
    </source>
</evidence>
<dbReference type="Proteomes" id="UP000314294">
    <property type="component" value="Unassembled WGS sequence"/>
</dbReference>
<organism evidence="2 3">
    <name type="scientific">Liparis tanakae</name>
    <name type="common">Tanaka's snailfish</name>
    <dbReference type="NCBI Taxonomy" id="230148"/>
    <lineage>
        <taxon>Eukaryota</taxon>
        <taxon>Metazoa</taxon>
        <taxon>Chordata</taxon>
        <taxon>Craniata</taxon>
        <taxon>Vertebrata</taxon>
        <taxon>Euteleostomi</taxon>
        <taxon>Actinopterygii</taxon>
        <taxon>Neopterygii</taxon>
        <taxon>Teleostei</taxon>
        <taxon>Neoteleostei</taxon>
        <taxon>Acanthomorphata</taxon>
        <taxon>Eupercaria</taxon>
        <taxon>Perciformes</taxon>
        <taxon>Cottioidei</taxon>
        <taxon>Cottales</taxon>
        <taxon>Liparidae</taxon>
        <taxon>Liparis</taxon>
    </lineage>
</organism>
<proteinExistence type="predicted"/>
<gene>
    <name evidence="2" type="ORF">EYF80_029799</name>
</gene>